<keyword evidence="2 5" id="KW-0812">Transmembrane</keyword>
<feature type="transmembrane region" description="Helical" evidence="5">
    <location>
        <begin position="66"/>
        <end position="84"/>
    </location>
</feature>
<dbReference type="Pfam" id="PF01124">
    <property type="entry name" value="MAPEG"/>
    <property type="match status" value="1"/>
</dbReference>
<feature type="transmembrane region" description="Helical" evidence="5">
    <location>
        <begin position="122"/>
        <end position="140"/>
    </location>
</feature>
<proteinExistence type="predicted"/>
<evidence type="ECO:0000256" key="2">
    <source>
        <dbReference type="ARBA" id="ARBA00022692"/>
    </source>
</evidence>
<accession>A0A427YJ97</accession>
<evidence type="ECO:0000256" key="3">
    <source>
        <dbReference type="ARBA" id="ARBA00022989"/>
    </source>
</evidence>
<gene>
    <name evidence="6" type="ORF">EHS25_009473</name>
</gene>
<comment type="caution">
    <text evidence="6">The sequence shown here is derived from an EMBL/GenBank/DDBJ whole genome shotgun (WGS) entry which is preliminary data.</text>
</comment>
<feature type="transmembrane region" description="Helical" evidence="5">
    <location>
        <begin position="90"/>
        <end position="110"/>
    </location>
</feature>
<evidence type="ECO:0000256" key="5">
    <source>
        <dbReference type="SAM" id="Phobius"/>
    </source>
</evidence>
<organism evidence="6 7">
    <name type="scientific">Saitozyma podzolica</name>
    <dbReference type="NCBI Taxonomy" id="1890683"/>
    <lineage>
        <taxon>Eukaryota</taxon>
        <taxon>Fungi</taxon>
        <taxon>Dikarya</taxon>
        <taxon>Basidiomycota</taxon>
        <taxon>Agaricomycotina</taxon>
        <taxon>Tremellomycetes</taxon>
        <taxon>Tremellales</taxon>
        <taxon>Trimorphomycetaceae</taxon>
        <taxon>Saitozyma</taxon>
    </lineage>
</organism>
<dbReference type="GO" id="GO:0016020">
    <property type="term" value="C:membrane"/>
    <property type="evidence" value="ECO:0007669"/>
    <property type="project" value="UniProtKB-SubCell"/>
</dbReference>
<reference evidence="6 7" key="1">
    <citation type="submission" date="2018-11" db="EMBL/GenBank/DDBJ databases">
        <title>Genome sequence of Saitozyma podzolica DSM 27192.</title>
        <authorList>
            <person name="Aliyu H."/>
            <person name="Gorte O."/>
            <person name="Ochsenreither K."/>
        </authorList>
    </citation>
    <scope>NUCLEOTIDE SEQUENCE [LARGE SCALE GENOMIC DNA]</scope>
    <source>
        <strain evidence="6 7">DSM 27192</strain>
    </source>
</reference>
<evidence type="ECO:0000313" key="6">
    <source>
        <dbReference type="EMBL" id="RSH91174.1"/>
    </source>
</evidence>
<evidence type="ECO:0000256" key="4">
    <source>
        <dbReference type="ARBA" id="ARBA00023136"/>
    </source>
</evidence>
<evidence type="ECO:0000256" key="1">
    <source>
        <dbReference type="ARBA" id="ARBA00004370"/>
    </source>
</evidence>
<dbReference type="Gene3D" id="1.20.120.550">
    <property type="entry name" value="Membrane associated eicosanoid/glutathione metabolism-like domain"/>
    <property type="match status" value="1"/>
</dbReference>
<dbReference type="InterPro" id="IPR023352">
    <property type="entry name" value="MAPEG-like_dom_sf"/>
</dbReference>
<dbReference type="AlphaFoldDB" id="A0A427YJ97"/>
<feature type="transmembrane region" description="Helical" evidence="5">
    <location>
        <begin position="6"/>
        <end position="25"/>
    </location>
</feature>
<dbReference type="PANTHER" id="PTHR35371">
    <property type="entry name" value="INNER MEMBRANE PROTEIN"/>
    <property type="match status" value="1"/>
</dbReference>
<dbReference type="OrthoDB" id="2122304at2759"/>
<keyword evidence="3 5" id="KW-1133">Transmembrane helix</keyword>
<keyword evidence="4 5" id="KW-0472">Membrane</keyword>
<dbReference type="Proteomes" id="UP000279259">
    <property type="component" value="Unassembled WGS sequence"/>
</dbReference>
<name>A0A427YJ97_9TREE</name>
<dbReference type="InterPro" id="IPR001129">
    <property type="entry name" value="Membr-assoc_MAPEG"/>
</dbReference>
<keyword evidence="7" id="KW-1185">Reference proteome</keyword>
<dbReference type="PANTHER" id="PTHR35371:SF1">
    <property type="entry name" value="BLR7753 PROTEIN"/>
    <property type="match status" value="1"/>
</dbReference>
<dbReference type="SUPFAM" id="SSF161084">
    <property type="entry name" value="MAPEG domain-like"/>
    <property type="match status" value="1"/>
</dbReference>
<protein>
    <submittedName>
        <fullName evidence="6">Uncharacterized protein</fullName>
    </submittedName>
</protein>
<evidence type="ECO:0000313" key="7">
    <source>
        <dbReference type="Proteomes" id="UP000279259"/>
    </source>
</evidence>
<dbReference type="EMBL" id="RSCD01000008">
    <property type="protein sequence ID" value="RSH91174.1"/>
    <property type="molecule type" value="Genomic_DNA"/>
</dbReference>
<comment type="subcellular location">
    <subcellularLocation>
        <location evidence="1">Membrane</location>
    </subcellularLocation>
</comment>
<sequence>MYNYSYLLLFPIWFQCHVASIRFATVRVGYMNNHSPRVALAEMEKSGKYSPRLVAKLRRRQAAHENCLEMIGFFAAVVVAGNTAGLSSEWMNFFSMGYFLLRWVYIYAYIKIDSDKLSLLRTLVWYTLNGLMLATLIKAGKAVNGGVGLLG</sequence>